<evidence type="ECO:0000313" key="2">
    <source>
        <dbReference type="Proteomes" id="UP000231419"/>
    </source>
</evidence>
<evidence type="ECO:0008006" key="3">
    <source>
        <dbReference type="Google" id="ProtNLM"/>
    </source>
</evidence>
<dbReference type="Proteomes" id="UP000231419">
    <property type="component" value="Segment"/>
</dbReference>
<keyword evidence="2" id="KW-1185">Reference proteome</keyword>
<gene>
    <name evidence="1" type="ORF">SEA_TRINA_75</name>
</gene>
<evidence type="ECO:0000313" key="1">
    <source>
        <dbReference type="EMBL" id="ASZ74889.1"/>
    </source>
</evidence>
<name>A0A2D0ZMZ0_9CAUD</name>
<reference evidence="2" key="1">
    <citation type="submission" date="2017-08" db="EMBL/GenBank/DDBJ databases">
        <authorList>
            <person name="de Groot N.N."/>
        </authorList>
    </citation>
    <scope>NUCLEOTIDE SEQUENCE [LARGE SCALE GENOMIC DNA]</scope>
</reference>
<protein>
    <recommendedName>
        <fullName evidence="3">Head-to-tail stopper</fullName>
    </recommendedName>
</protein>
<organism evidence="1 2">
    <name type="scientific">Rhodococcus phage Trina</name>
    <dbReference type="NCBI Taxonomy" id="2027905"/>
    <lineage>
        <taxon>Viruses</taxon>
        <taxon>Duplodnaviria</taxon>
        <taxon>Heunggongvirae</taxon>
        <taxon>Uroviricota</taxon>
        <taxon>Caudoviricetes</taxon>
        <taxon>Trinavirus</taxon>
        <taxon>Trinavirus trina</taxon>
    </lineage>
</organism>
<dbReference type="EMBL" id="MF668286">
    <property type="protein sequence ID" value="ASZ74889.1"/>
    <property type="molecule type" value="Genomic_DNA"/>
</dbReference>
<dbReference type="OrthoDB" id="10965at10239"/>
<sequence>MVSCLAAAAYTMKADVWDQVLTYDENTNETVRNWIFVKTIKCLAFPYVDGGIHGAGTKEDFREKYVNSDYARLKSMTNLTKRARITNIRNARTGQLLWSDEDTDNDPATVFNVDGCIPLINPMTGRVNEYLTMLSRAEVSAP</sequence>
<proteinExistence type="predicted"/>
<accession>A0A2D0ZMZ0</accession>